<feature type="transmembrane region" description="Helical" evidence="1">
    <location>
        <begin position="152"/>
        <end position="173"/>
    </location>
</feature>
<dbReference type="InParanoid" id="A0A1Q6DXS5"/>
<comment type="caution">
    <text evidence="2">The sequence shown here is derived from an EMBL/GenBank/DDBJ whole genome shotgun (WGS) entry which is preliminary data.</text>
</comment>
<accession>A0A1Q6DXS5</accession>
<name>A0A1Q6DXS5_METT1</name>
<feature type="transmembrane region" description="Helical" evidence="1">
    <location>
        <begin position="6"/>
        <end position="23"/>
    </location>
</feature>
<protein>
    <submittedName>
        <fullName evidence="2">Uncharacterized protein</fullName>
    </submittedName>
</protein>
<gene>
    <name evidence="2" type="ORF">BTN85_1657</name>
</gene>
<sequence length="177" mass="20449">MSGYLFFDRLILSIVTVFCFLEGTHFLDEVNDRPWETNLSNKMIYLIASLFIVLGFFTGTYLSAVVSWKLFPLVITGTVFPPLYGLEFFNELFHNLYFFSITWGGLPYLGGYLVQEPKLGLVSLMISFAVSINSGIIYILYQNTKKTETKTLAWRVLKLQILFWNIWVISLLLNEII</sequence>
<dbReference type="AlphaFoldDB" id="A0A1Q6DXS5"/>
<keyword evidence="1" id="KW-0812">Transmembrane</keyword>
<feature type="transmembrane region" description="Helical" evidence="1">
    <location>
        <begin position="96"/>
        <end position="114"/>
    </location>
</feature>
<dbReference type="Proteomes" id="UP000185744">
    <property type="component" value="Unassembled WGS sequence"/>
</dbReference>
<proteinExistence type="predicted"/>
<keyword evidence="1" id="KW-1133">Transmembrane helix</keyword>
<dbReference type="EMBL" id="MSDW01000001">
    <property type="protein sequence ID" value="OKY79150.1"/>
    <property type="molecule type" value="Genomic_DNA"/>
</dbReference>
<keyword evidence="1" id="KW-0472">Membrane</keyword>
<evidence type="ECO:0000256" key="1">
    <source>
        <dbReference type="SAM" id="Phobius"/>
    </source>
</evidence>
<evidence type="ECO:0000313" key="3">
    <source>
        <dbReference type="Proteomes" id="UP000185744"/>
    </source>
</evidence>
<evidence type="ECO:0000313" key="2">
    <source>
        <dbReference type="EMBL" id="OKY79150.1"/>
    </source>
</evidence>
<reference evidence="2" key="1">
    <citation type="submission" date="2016-12" db="EMBL/GenBank/DDBJ databases">
        <title>Discovery of methanogenic haloarchaea.</title>
        <authorList>
            <person name="Sorokin D.Y."/>
            <person name="Makarova K.S."/>
            <person name="Abbas B."/>
            <person name="Ferrer M."/>
            <person name="Golyshin P.N."/>
        </authorList>
    </citation>
    <scope>NUCLEOTIDE SEQUENCE [LARGE SCALE GENOMIC DNA]</scope>
    <source>
        <strain evidence="2">HMET1</strain>
    </source>
</reference>
<feature type="transmembrane region" description="Helical" evidence="1">
    <location>
        <begin position="44"/>
        <end position="64"/>
    </location>
</feature>
<organism evidence="2 3">
    <name type="scientific">Methanohalarchaeum thermophilum</name>
    <dbReference type="NCBI Taxonomy" id="1903181"/>
    <lineage>
        <taxon>Archaea</taxon>
        <taxon>Methanobacteriati</taxon>
        <taxon>Methanobacteriota</taxon>
        <taxon>Methanonatronarchaeia</taxon>
        <taxon>Methanonatronarchaeales</taxon>
        <taxon>Methanonatronarchaeaceae</taxon>
        <taxon>Candidatus Methanohalarchaeum</taxon>
    </lineage>
</organism>
<feature type="transmembrane region" description="Helical" evidence="1">
    <location>
        <begin position="120"/>
        <end position="140"/>
    </location>
</feature>
<keyword evidence="3" id="KW-1185">Reference proteome</keyword>